<evidence type="ECO:0000256" key="1">
    <source>
        <dbReference type="ARBA" id="ARBA00004906"/>
    </source>
</evidence>
<dbReference type="PANTHER" id="PTHR47457">
    <property type="entry name" value="OS05G0345500 PROTEIN"/>
    <property type="match status" value="1"/>
</dbReference>
<dbReference type="EMBL" id="JACGCM010001583">
    <property type="protein sequence ID" value="KAF6153157.1"/>
    <property type="molecule type" value="Genomic_DNA"/>
</dbReference>
<gene>
    <name evidence="4" type="ORF">GIB67_031111</name>
</gene>
<accession>A0A7J7ME65</accession>
<dbReference type="InterPro" id="IPR011989">
    <property type="entry name" value="ARM-like"/>
</dbReference>
<feature type="domain" description="Farnesoic acid O-methyl transferase" evidence="3">
    <location>
        <begin position="120"/>
        <end position="160"/>
    </location>
</feature>
<dbReference type="InterPro" id="IPR000210">
    <property type="entry name" value="BTB/POZ_dom"/>
</dbReference>
<evidence type="ECO:0000259" key="2">
    <source>
        <dbReference type="Pfam" id="PF00651"/>
    </source>
</evidence>
<evidence type="ECO:0000313" key="4">
    <source>
        <dbReference type="EMBL" id="KAF6153157.1"/>
    </source>
</evidence>
<evidence type="ECO:0000313" key="5">
    <source>
        <dbReference type="Proteomes" id="UP000541444"/>
    </source>
</evidence>
<dbReference type="Gene3D" id="3.30.710.10">
    <property type="entry name" value="Potassium Channel Kv1.1, Chain A"/>
    <property type="match status" value="1"/>
</dbReference>
<dbReference type="InterPro" id="IPR022041">
    <property type="entry name" value="Methyltransf_FA"/>
</dbReference>
<evidence type="ECO:0008006" key="6">
    <source>
        <dbReference type="Google" id="ProtNLM"/>
    </source>
</evidence>
<dbReference type="Proteomes" id="UP000541444">
    <property type="component" value="Unassembled WGS sequence"/>
</dbReference>
<keyword evidence="5" id="KW-1185">Reference proteome</keyword>
<dbReference type="InterPro" id="IPR016024">
    <property type="entry name" value="ARM-type_fold"/>
</dbReference>
<reference evidence="4 5" key="1">
    <citation type="journal article" date="2020" name="IScience">
        <title>Genome Sequencing of the Endangered Kingdonia uniflora (Circaeasteraceae, Ranunculales) Reveals Potential Mechanisms of Evolutionary Specialization.</title>
        <authorList>
            <person name="Sun Y."/>
            <person name="Deng T."/>
            <person name="Zhang A."/>
            <person name="Moore M.J."/>
            <person name="Landis J.B."/>
            <person name="Lin N."/>
            <person name="Zhang H."/>
            <person name="Zhang X."/>
            <person name="Huang J."/>
            <person name="Zhang X."/>
            <person name="Sun H."/>
            <person name="Wang H."/>
        </authorList>
    </citation>
    <scope>NUCLEOTIDE SEQUENCE [LARGE SCALE GENOMIC DNA]</scope>
    <source>
        <strain evidence="4">TB1705</strain>
        <tissue evidence="4">Leaf</tissue>
    </source>
</reference>
<organism evidence="4 5">
    <name type="scientific">Kingdonia uniflora</name>
    <dbReference type="NCBI Taxonomy" id="39325"/>
    <lineage>
        <taxon>Eukaryota</taxon>
        <taxon>Viridiplantae</taxon>
        <taxon>Streptophyta</taxon>
        <taxon>Embryophyta</taxon>
        <taxon>Tracheophyta</taxon>
        <taxon>Spermatophyta</taxon>
        <taxon>Magnoliopsida</taxon>
        <taxon>Ranunculales</taxon>
        <taxon>Circaeasteraceae</taxon>
        <taxon>Kingdonia</taxon>
    </lineage>
</organism>
<evidence type="ECO:0000259" key="3">
    <source>
        <dbReference type="Pfam" id="PF12248"/>
    </source>
</evidence>
<dbReference type="InterPro" id="IPR011333">
    <property type="entry name" value="SKP1/BTB/POZ_sf"/>
</dbReference>
<dbReference type="Gene3D" id="1.25.10.10">
    <property type="entry name" value="Leucine-rich Repeat Variant"/>
    <property type="match status" value="1"/>
</dbReference>
<comment type="caution">
    <text evidence="4">The sequence shown here is derived from an EMBL/GenBank/DDBJ whole genome shotgun (WGS) entry which is preliminary data.</text>
</comment>
<dbReference type="AlphaFoldDB" id="A0A7J7ME65"/>
<dbReference type="PANTHER" id="PTHR47457:SF1">
    <property type="entry name" value="BTB DOMAIN-CONTAINING PROTEIN-RELATED"/>
    <property type="match status" value="1"/>
</dbReference>
<feature type="domain" description="BTB" evidence="2">
    <location>
        <begin position="206"/>
        <end position="285"/>
    </location>
</feature>
<proteinExistence type="predicted"/>
<sequence>MPSSWASQQVLLPYDKRGRLVHAASVVLNISENYTPDILTPYLDWTVSKLLILLQNGNQMVQEGALTALASVADSSQEQFQKYYDVVMPYLKAILVNATDKCNRMLRAKSMECISLVGMAVGKEKFRDDAKQWLDTKPNCSVQYVGLSSWDKHVGYRNVNVMCFKQNQSSSWKHVISHDGNEGEVDDKNELEDRYEGHEEWGLLNFLENLELSDVFFAVGAEEKVVPVLKVIWGASGSFPISSCNKGSIQLLGVDYLILHALLQYIYTGRTQDSVCSVLQVVTSIPSCKILEETCERKFSRHFHYYTTASSDFVLLDETIFRDILHMCSQCSGI</sequence>
<dbReference type="Pfam" id="PF00651">
    <property type="entry name" value="BTB"/>
    <property type="match status" value="1"/>
</dbReference>
<dbReference type="SUPFAM" id="SSF48371">
    <property type="entry name" value="ARM repeat"/>
    <property type="match status" value="1"/>
</dbReference>
<name>A0A7J7ME65_9MAGN</name>
<dbReference type="OrthoDB" id="997727at2759"/>
<dbReference type="Pfam" id="PF12248">
    <property type="entry name" value="Methyltransf_FA"/>
    <property type="match status" value="1"/>
</dbReference>
<dbReference type="CDD" id="cd18186">
    <property type="entry name" value="BTB_POZ_ZBTB_KLHL-like"/>
    <property type="match status" value="1"/>
</dbReference>
<protein>
    <recommendedName>
        <fullName evidence="6">ARM repeat superfamily protein</fullName>
    </recommendedName>
</protein>
<comment type="pathway">
    <text evidence="1">Protein modification; protein ubiquitination.</text>
</comment>